<proteinExistence type="predicted"/>
<reference evidence="3" key="1">
    <citation type="journal article" date="2013" name="Nat. Genet.">
        <title>The draft genomes of soft-shell turtle and green sea turtle yield insights into the development and evolution of the turtle-specific body plan.</title>
        <authorList>
            <person name="Wang Z."/>
            <person name="Pascual-Anaya J."/>
            <person name="Zadissa A."/>
            <person name="Li W."/>
            <person name="Niimura Y."/>
            <person name="Huang Z."/>
            <person name="Li C."/>
            <person name="White S."/>
            <person name="Xiong Z."/>
            <person name="Fang D."/>
            <person name="Wang B."/>
            <person name="Ming Y."/>
            <person name="Chen Y."/>
            <person name="Zheng Y."/>
            <person name="Kuraku S."/>
            <person name="Pignatelli M."/>
            <person name="Herrero J."/>
            <person name="Beal K."/>
            <person name="Nozawa M."/>
            <person name="Li Q."/>
            <person name="Wang J."/>
            <person name="Zhang H."/>
            <person name="Yu L."/>
            <person name="Shigenobu S."/>
            <person name="Wang J."/>
            <person name="Liu J."/>
            <person name="Flicek P."/>
            <person name="Searle S."/>
            <person name="Wang J."/>
            <person name="Kuratani S."/>
            <person name="Yin Y."/>
            <person name="Aken B."/>
            <person name="Zhang G."/>
            <person name="Irie N."/>
        </authorList>
    </citation>
    <scope>NUCLEOTIDE SEQUENCE [LARGE SCALE GENOMIC DNA]</scope>
</reference>
<name>M7C1G8_CHEMY</name>
<organism evidence="2 3">
    <name type="scientific">Chelonia mydas</name>
    <name type="common">Green sea-turtle</name>
    <name type="synonym">Chelonia agassizi</name>
    <dbReference type="NCBI Taxonomy" id="8469"/>
    <lineage>
        <taxon>Eukaryota</taxon>
        <taxon>Metazoa</taxon>
        <taxon>Chordata</taxon>
        <taxon>Craniata</taxon>
        <taxon>Vertebrata</taxon>
        <taxon>Euteleostomi</taxon>
        <taxon>Archelosauria</taxon>
        <taxon>Testudinata</taxon>
        <taxon>Testudines</taxon>
        <taxon>Cryptodira</taxon>
        <taxon>Durocryptodira</taxon>
        <taxon>Americhelydia</taxon>
        <taxon>Chelonioidea</taxon>
        <taxon>Cheloniidae</taxon>
        <taxon>Chelonia</taxon>
    </lineage>
</organism>
<keyword evidence="1" id="KW-1133">Transmembrane helix</keyword>
<keyword evidence="3" id="KW-1185">Reference proteome</keyword>
<dbReference type="Proteomes" id="UP000031443">
    <property type="component" value="Unassembled WGS sequence"/>
</dbReference>
<feature type="transmembrane region" description="Helical" evidence="1">
    <location>
        <begin position="6"/>
        <end position="26"/>
    </location>
</feature>
<evidence type="ECO:0000313" key="2">
    <source>
        <dbReference type="EMBL" id="EMP34237.1"/>
    </source>
</evidence>
<keyword evidence="1" id="KW-0812">Transmembrane</keyword>
<dbReference type="AlphaFoldDB" id="M7C1G8"/>
<gene>
    <name evidence="2" type="ORF">UY3_08614</name>
</gene>
<accession>M7C1G8</accession>
<sequence>MAPWELLQLYTYGLAIATALLLWAACACSRRRSLANLETSSSKSMLQAMSCSIDKNPTTLNEVNGSFNSCKIKERGDEGLNEDLSSGGVDILTYMHKSVVENKRIVIVVSPDRKIPAAKKQAEAHVGGKALLVLTTSTEGTAVTVLRPPGSRH</sequence>
<keyword evidence="1" id="KW-0472">Membrane</keyword>
<evidence type="ECO:0000256" key="1">
    <source>
        <dbReference type="SAM" id="Phobius"/>
    </source>
</evidence>
<evidence type="ECO:0000313" key="3">
    <source>
        <dbReference type="Proteomes" id="UP000031443"/>
    </source>
</evidence>
<protein>
    <submittedName>
        <fullName evidence="2">Uncharacterized protein</fullName>
    </submittedName>
</protein>
<dbReference type="EMBL" id="KB533245">
    <property type="protein sequence ID" value="EMP34237.1"/>
    <property type="molecule type" value="Genomic_DNA"/>
</dbReference>